<evidence type="ECO:0000256" key="2">
    <source>
        <dbReference type="ARBA" id="ARBA00022833"/>
    </source>
</evidence>
<feature type="region of interest" description="Disordered" evidence="5">
    <location>
        <begin position="382"/>
        <end position="473"/>
    </location>
</feature>
<accession>A0AAV9I366</accession>
<dbReference type="GO" id="GO:0030036">
    <property type="term" value="P:actin cytoskeleton organization"/>
    <property type="evidence" value="ECO:0007669"/>
    <property type="project" value="TreeGrafter"/>
</dbReference>
<sequence length="634" mass="70971">MTTALVSSLDQVANKILLGLIDDLQVPFRIKNRSGKVLQSTAACKDDTEQAALVFVDPGCGACTSFQAVNNKTGASLRTFVEGDENSKPKMVVFNQAEPCHLLLREKPHQGDFVLKLVPTLNLSWHLTNSKENMFVGCKGCSNFVITKQVGQAEELFLEFPGDSLLERLGSVMDTTSLSVQDRDELSKGMDREIRSVSDKFLSPLTSVFYSLTSSGVRLRFQSHHKSWLKVDWHCDPPILSATFQKQDPSIEFEIIGFGSLALIRQREHFVNLFSNKCVRVLKDSCYFGLDYDTCSKRVFIFVPWIEEELYLCVTKKQNVELHRKKRAWELFQVFIRKEDVDSILSRWKLNKQSTGNNRQEMKGSQKDFSYSKAIGNVEGKSLDDKVTTSACNRSQSEKNKATTKATPMEPQPRKKKNKRRKNKASANPSPPPSSQPSSTVANDQGDAENTQSSVADHNSTQNGHVASQQQISTATHTSSQVCAGCRQPITSSYASAMGKTFHAECLRCVHCGNVLVTNGDGNFRRQKGKPYCNSCYANYVAPRCAKCLQPILGTVTKAMKQDWHPQCLICTQCNTPLSTTFYLFPELPRHPVCSRCAVGIEQNELRRKQMRSQLQVLPASLRMGTFLPFGNNR</sequence>
<keyword evidence="2 4" id="KW-0862">Zinc</keyword>
<keyword evidence="1 4" id="KW-0479">Metal-binding</keyword>
<dbReference type="Gene3D" id="2.10.110.10">
    <property type="entry name" value="Cysteine Rich Protein"/>
    <property type="match status" value="2"/>
</dbReference>
<reference evidence="7 8" key="1">
    <citation type="submission" date="2022-07" db="EMBL/GenBank/DDBJ databases">
        <title>Genome-wide signatures of adaptation to extreme environments.</title>
        <authorList>
            <person name="Cho C.H."/>
            <person name="Yoon H.S."/>
        </authorList>
    </citation>
    <scope>NUCLEOTIDE SEQUENCE [LARGE SCALE GENOMIC DNA]</scope>
    <source>
        <strain evidence="7 8">108.79 E11</strain>
    </source>
</reference>
<protein>
    <recommendedName>
        <fullName evidence="6">LIM zinc-binding domain-containing protein</fullName>
    </recommendedName>
</protein>
<dbReference type="GO" id="GO:0001725">
    <property type="term" value="C:stress fiber"/>
    <property type="evidence" value="ECO:0007669"/>
    <property type="project" value="TreeGrafter"/>
</dbReference>
<feature type="compositionally biased region" description="Basic residues" evidence="5">
    <location>
        <begin position="414"/>
        <end position="424"/>
    </location>
</feature>
<keyword evidence="3 4" id="KW-0440">LIM domain</keyword>
<dbReference type="GO" id="GO:0051371">
    <property type="term" value="F:muscle alpha-actinin binding"/>
    <property type="evidence" value="ECO:0007669"/>
    <property type="project" value="TreeGrafter"/>
</dbReference>
<dbReference type="PANTHER" id="PTHR24214:SF38">
    <property type="entry name" value="PDZ AND LIM DOMAIN PROTEIN ZASP-RELATED"/>
    <property type="match status" value="1"/>
</dbReference>
<evidence type="ECO:0000256" key="5">
    <source>
        <dbReference type="SAM" id="MobiDB-lite"/>
    </source>
</evidence>
<keyword evidence="8" id="KW-1185">Reference proteome</keyword>
<dbReference type="PROSITE" id="PS50023">
    <property type="entry name" value="LIM_DOMAIN_2"/>
    <property type="match status" value="2"/>
</dbReference>
<dbReference type="SMART" id="SM00132">
    <property type="entry name" value="LIM"/>
    <property type="match status" value="2"/>
</dbReference>
<gene>
    <name evidence="7" type="ORF">GAYE_PCTG32G0821</name>
</gene>
<evidence type="ECO:0000313" key="7">
    <source>
        <dbReference type="EMBL" id="KAK4522931.1"/>
    </source>
</evidence>
<feature type="domain" description="LIM zinc-binding" evidence="6">
    <location>
        <begin position="481"/>
        <end position="543"/>
    </location>
</feature>
<name>A0AAV9I366_9RHOD</name>
<evidence type="ECO:0000259" key="6">
    <source>
        <dbReference type="PROSITE" id="PS50023"/>
    </source>
</evidence>
<dbReference type="EMBL" id="JANCYU010000009">
    <property type="protein sequence ID" value="KAK4522931.1"/>
    <property type="molecule type" value="Genomic_DNA"/>
</dbReference>
<evidence type="ECO:0000256" key="3">
    <source>
        <dbReference type="ARBA" id="ARBA00023038"/>
    </source>
</evidence>
<dbReference type="CDD" id="cd08368">
    <property type="entry name" value="LIM"/>
    <property type="match status" value="2"/>
</dbReference>
<dbReference type="PROSITE" id="PS00478">
    <property type="entry name" value="LIM_DOMAIN_1"/>
    <property type="match status" value="1"/>
</dbReference>
<dbReference type="AlphaFoldDB" id="A0AAV9I366"/>
<evidence type="ECO:0000256" key="4">
    <source>
        <dbReference type="PROSITE-ProRule" id="PRU00125"/>
    </source>
</evidence>
<dbReference type="SUPFAM" id="SSF57716">
    <property type="entry name" value="Glucocorticoid receptor-like (DNA-binding domain)"/>
    <property type="match status" value="2"/>
</dbReference>
<feature type="domain" description="LIM zinc-binding" evidence="6">
    <location>
        <begin position="544"/>
        <end position="604"/>
    </location>
</feature>
<dbReference type="GO" id="GO:0005912">
    <property type="term" value="C:adherens junction"/>
    <property type="evidence" value="ECO:0007669"/>
    <property type="project" value="TreeGrafter"/>
</dbReference>
<evidence type="ECO:0000313" key="8">
    <source>
        <dbReference type="Proteomes" id="UP001300502"/>
    </source>
</evidence>
<dbReference type="GO" id="GO:0046872">
    <property type="term" value="F:metal ion binding"/>
    <property type="evidence" value="ECO:0007669"/>
    <property type="project" value="UniProtKB-KW"/>
</dbReference>
<dbReference type="Pfam" id="PF00412">
    <property type="entry name" value="LIM"/>
    <property type="match status" value="2"/>
</dbReference>
<dbReference type="GO" id="GO:0003779">
    <property type="term" value="F:actin binding"/>
    <property type="evidence" value="ECO:0007669"/>
    <property type="project" value="TreeGrafter"/>
</dbReference>
<organism evidence="7 8">
    <name type="scientific">Galdieria yellowstonensis</name>
    <dbReference type="NCBI Taxonomy" id="3028027"/>
    <lineage>
        <taxon>Eukaryota</taxon>
        <taxon>Rhodophyta</taxon>
        <taxon>Bangiophyceae</taxon>
        <taxon>Galdieriales</taxon>
        <taxon>Galdieriaceae</taxon>
        <taxon>Galdieria</taxon>
    </lineage>
</organism>
<proteinExistence type="predicted"/>
<dbReference type="PANTHER" id="PTHR24214">
    <property type="entry name" value="PDZ AND LIM DOMAIN PROTEIN ZASP"/>
    <property type="match status" value="1"/>
</dbReference>
<feature type="compositionally biased region" description="Polar residues" evidence="5">
    <location>
        <begin position="440"/>
        <end position="473"/>
    </location>
</feature>
<dbReference type="Proteomes" id="UP001300502">
    <property type="component" value="Unassembled WGS sequence"/>
</dbReference>
<dbReference type="InterPro" id="IPR050604">
    <property type="entry name" value="PDZ-LIM_domain"/>
</dbReference>
<comment type="caution">
    <text evidence="7">The sequence shown here is derived from an EMBL/GenBank/DDBJ whole genome shotgun (WGS) entry which is preliminary data.</text>
</comment>
<evidence type="ECO:0000256" key="1">
    <source>
        <dbReference type="ARBA" id="ARBA00022723"/>
    </source>
</evidence>
<dbReference type="GO" id="GO:0031941">
    <property type="term" value="C:filamentous actin"/>
    <property type="evidence" value="ECO:0007669"/>
    <property type="project" value="TreeGrafter"/>
</dbReference>
<dbReference type="InterPro" id="IPR001781">
    <property type="entry name" value="Znf_LIM"/>
</dbReference>